<dbReference type="InterPro" id="IPR009061">
    <property type="entry name" value="DNA-bd_dom_put_sf"/>
</dbReference>
<feature type="region of interest" description="Disordered" evidence="1">
    <location>
        <begin position="148"/>
        <end position="175"/>
    </location>
</feature>
<organism evidence="3 4">
    <name type="scientific">Frankia nepalensis</name>
    <dbReference type="NCBI Taxonomy" id="1836974"/>
    <lineage>
        <taxon>Bacteria</taxon>
        <taxon>Bacillati</taxon>
        <taxon>Actinomycetota</taxon>
        <taxon>Actinomycetes</taxon>
        <taxon>Frankiales</taxon>
        <taxon>Frankiaceae</taxon>
        <taxon>Frankia</taxon>
    </lineage>
</organism>
<dbReference type="Gene3D" id="1.10.1660.10">
    <property type="match status" value="1"/>
</dbReference>
<dbReference type="GO" id="GO:0006355">
    <property type="term" value="P:regulation of DNA-templated transcription"/>
    <property type="evidence" value="ECO:0007669"/>
    <property type="project" value="InterPro"/>
</dbReference>
<sequence>MAGMDAELWTLAQLPDQVAALLAGNYTGQSSGRVGELPTARTIRWYTTIGLVDRPVAASGRAVLYGPRHALQLAAIKKLQAEGRSLAEIQERLVGASNRQLTAVVGRPSAKPVPLAAGPADALDTVGVLDTSDALGTAAAGAFWRRGADGRTPVEEGTTAGTAGPNGSPAATAARPLKSATDSADDTVITHANTVNITTSVAPAVRLADSVTVVLSAATRMPDAEELAAIERAAAPLLDLLGRLGLAETTKGECP</sequence>
<evidence type="ECO:0000256" key="1">
    <source>
        <dbReference type="SAM" id="MobiDB-lite"/>
    </source>
</evidence>
<dbReference type="GO" id="GO:0003677">
    <property type="term" value="F:DNA binding"/>
    <property type="evidence" value="ECO:0007669"/>
    <property type="project" value="InterPro"/>
</dbReference>
<dbReference type="RefSeq" id="WP_203003195.1">
    <property type="nucleotide sequence ID" value="NZ_JADWYU010000100.1"/>
</dbReference>
<reference evidence="3" key="1">
    <citation type="submission" date="2020-12" db="EMBL/GenBank/DDBJ databases">
        <title>Genomic characterization of non-nitrogen-fixing Frankia strains.</title>
        <authorList>
            <person name="Carlos-Shanley C."/>
            <person name="Guerra T."/>
            <person name="Hahn D."/>
        </authorList>
    </citation>
    <scope>NUCLEOTIDE SEQUENCE</scope>
    <source>
        <strain evidence="3">CN6</strain>
    </source>
</reference>
<keyword evidence="4" id="KW-1185">Reference proteome</keyword>
<protein>
    <submittedName>
        <fullName evidence="3">MerR family transcriptional regulator</fullName>
    </submittedName>
</protein>
<gene>
    <name evidence="3" type="ORF">I7412_05555</name>
</gene>
<accession>A0A937R6J2</accession>
<comment type="caution">
    <text evidence="3">The sequence shown here is derived from an EMBL/GenBank/DDBJ whole genome shotgun (WGS) entry which is preliminary data.</text>
</comment>
<dbReference type="AlphaFoldDB" id="A0A937R6J2"/>
<name>A0A937R6J2_9ACTN</name>
<dbReference type="Proteomes" id="UP000604475">
    <property type="component" value="Unassembled WGS sequence"/>
</dbReference>
<feature type="domain" description="HTH merR-type" evidence="2">
    <location>
        <begin position="39"/>
        <end position="93"/>
    </location>
</feature>
<dbReference type="InterPro" id="IPR000551">
    <property type="entry name" value="MerR-type_HTH_dom"/>
</dbReference>
<dbReference type="EMBL" id="JAEACQ010000145">
    <property type="protein sequence ID" value="MBL7626643.1"/>
    <property type="molecule type" value="Genomic_DNA"/>
</dbReference>
<evidence type="ECO:0000313" key="4">
    <source>
        <dbReference type="Proteomes" id="UP000604475"/>
    </source>
</evidence>
<evidence type="ECO:0000313" key="3">
    <source>
        <dbReference type="EMBL" id="MBL7626643.1"/>
    </source>
</evidence>
<dbReference type="SUPFAM" id="SSF46955">
    <property type="entry name" value="Putative DNA-binding domain"/>
    <property type="match status" value="1"/>
</dbReference>
<dbReference type="Pfam" id="PF13411">
    <property type="entry name" value="MerR_1"/>
    <property type="match status" value="1"/>
</dbReference>
<proteinExistence type="predicted"/>
<evidence type="ECO:0000259" key="2">
    <source>
        <dbReference type="Pfam" id="PF13411"/>
    </source>
</evidence>